<sequence length="461" mass="51832">HELAAHITRCARASAACALPPQHWTHVIRATQDYAKLLTFDQLGNLLRELGVIWWEARTGMRATKATYFAAYSTHIAELQSTLQRAFVAAAIALSYAPERVSLYAWSALQESWSAWVRPFCGASPLMPATEEDEAYTPMLRQFLLNIRQVMLDCPGTEEHLLQQIFEWTVQTFLAIYQGGTMESGVQMSALLVDFAALPWNEHQWFRPSFLQFAVQVCASKDREMQCWCAECWRSIVAETWIHGAPDDQLAPTLASILFLFTAMPLHQQTLEQAARLPWWRLPEAAMEEAFERFFAQYHDPQHPYHEIPQFRVLLLASEIQAPSTPPDSPQSRHKRCVAVSRWVRAAAAPSLVDHVPGHTDCILKVIADIAAYLAGTDEVEELLTRAAVIMCMEPAATAAMPVWQRVVSSWPPFLSVSCVAAAGHLVAFEYFACLADIAVTALLRHKEEGGWEEVSARWQA</sequence>
<accession>A0A1E1W4Q6</accession>
<organism evidence="1">
    <name type="scientific">Pectinophora gossypiella</name>
    <name type="common">Cotton pink bollworm</name>
    <name type="synonym">Depressaria gossypiella</name>
    <dbReference type="NCBI Taxonomy" id="13191"/>
    <lineage>
        <taxon>Eukaryota</taxon>
        <taxon>Metazoa</taxon>
        <taxon>Ecdysozoa</taxon>
        <taxon>Arthropoda</taxon>
        <taxon>Hexapoda</taxon>
        <taxon>Insecta</taxon>
        <taxon>Pterygota</taxon>
        <taxon>Neoptera</taxon>
        <taxon>Endopterygota</taxon>
        <taxon>Lepidoptera</taxon>
        <taxon>Glossata</taxon>
        <taxon>Ditrysia</taxon>
        <taxon>Gelechioidea</taxon>
        <taxon>Gelechiidae</taxon>
        <taxon>Apatetrinae</taxon>
        <taxon>Pectinophora</taxon>
    </lineage>
</organism>
<protein>
    <submittedName>
        <fullName evidence="1">Uncharacterized protein</fullName>
    </submittedName>
</protein>
<reference evidence="1" key="1">
    <citation type="submission" date="2015-09" db="EMBL/GenBank/DDBJ databases">
        <title>De novo assembly of Pectinophora gossypiella (Pink Bollworm) gut transcriptome.</title>
        <authorList>
            <person name="Tassone E.E."/>
        </authorList>
    </citation>
    <scope>NUCLEOTIDE SEQUENCE</scope>
</reference>
<feature type="non-terminal residue" evidence="1">
    <location>
        <position position="461"/>
    </location>
</feature>
<name>A0A1E1W4Q6_PECGO</name>
<dbReference type="AlphaFoldDB" id="A0A1E1W4Q6"/>
<dbReference type="OrthoDB" id="75419at2759"/>
<feature type="non-terminal residue" evidence="1">
    <location>
        <position position="1"/>
    </location>
</feature>
<evidence type="ECO:0000313" key="1">
    <source>
        <dbReference type="EMBL" id="JAT81942.1"/>
    </source>
</evidence>
<proteinExistence type="predicted"/>
<dbReference type="EMBL" id="GDQN01009112">
    <property type="protein sequence ID" value="JAT81942.1"/>
    <property type="molecule type" value="Transcribed_RNA"/>
</dbReference>
<gene>
    <name evidence="1" type="ORF">g.19337</name>
</gene>